<dbReference type="SUPFAM" id="SSF48403">
    <property type="entry name" value="Ankyrin repeat"/>
    <property type="match status" value="1"/>
</dbReference>
<keyword evidence="1" id="KW-0677">Repeat</keyword>
<gene>
    <name evidence="5" type="ORF">EVOR1521_LOCUS5010</name>
</gene>
<dbReference type="PROSITE" id="PS50297">
    <property type="entry name" value="ANK_REP_REGION"/>
    <property type="match status" value="2"/>
</dbReference>
<feature type="repeat" description="ANK" evidence="3">
    <location>
        <begin position="67"/>
        <end position="99"/>
    </location>
</feature>
<organism evidence="5 6">
    <name type="scientific">Effrenium voratum</name>
    <dbReference type="NCBI Taxonomy" id="2562239"/>
    <lineage>
        <taxon>Eukaryota</taxon>
        <taxon>Sar</taxon>
        <taxon>Alveolata</taxon>
        <taxon>Dinophyceae</taxon>
        <taxon>Suessiales</taxon>
        <taxon>Symbiodiniaceae</taxon>
        <taxon>Effrenium</taxon>
    </lineage>
</organism>
<dbReference type="Pfam" id="PF12796">
    <property type="entry name" value="Ank_2"/>
    <property type="match status" value="2"/>
</dbReference>
<proteinExistence type="predicted"/>
<keyword evidence="4" id="KW-0812">Transmembrane</keyword>
<dbReference type="Proteomes" id="UP001178507">
    <property type="component" value="Unassembled WGS sequence"/>
</dbReference>
<evidence type="ECO:0008006" key="7">
    <source>
        <dbReference type="Google" id="ProtNLM"/>
    </source>
</evidence>
<feature type="repeat" description="ANK" evidence="3">
    <location>
        <begin position="169"/>
        <end position="201"/>
    </location>
</feature>
<keyword evidence="2 3" id="KW-0040">ANK repeat</keyword>
<dbReference type="SMART" id="SM00248">
    <property type="entry name" value="ANK"/>
    <property type="match status" value="5"/>
</dbReference>
<feature type="transmembrane region" description="Helical" evidence="4">
    <location>
        <begin position="283"/>
        <end position="308"/>
    </location>
</feature>
<keyword evidence="4" id="KW-0472">Membrane</keyword>
<dbReference type="PANTHER" id="PTHR24198">
    <property type="entry name" value="ANKYRIN REPEAT AND PROTEIN KINASE DOMAIN-CONTAINING PROTEIN"/>
    <property type="match status" value="1"/>
</dbReference>
<dbReference type="PANTHER" id="PTHR24198:SF165">
    <property type="entry name" value="ANKYRIN REPEAT-CONTAINING PROTEIN-RELATED"/>
    <property type="match status" value="1"/>
</dbReference>
<sequence>MEEAEIFRQLRGNIFQPLLPKFQEDPKLWHLREEAGHTPLHWAALSGDVPFTTAALQHLEVDIRADNLQTPLMWAVTRGRLQVAKLLMEAKADPYTKDSVGATPLILAVQHGQTSAMLLLFALCEHKALLAGVDVKGCSAVHWAAFKGELSALQLLDYFNADFSVTDNEKMSPLHRAAQGNQDGIMQFLLDRGVNASLVDRQDRTCIEVAQQLNRQKALSRLKRLLEPKPSDEEGSKVLRRRKAAEEAEALVKRAKRMALPSFWFSCVSVATFEYLMELQGPARLLLPTCATAFELGVPVVMVLFLIMQQTDPGKVPRRVKGSSAVEELFWGEGWV</sequence>
<evidence type="ECO:0000256" key="3">
    <source>
        <dbReference type="PROSITE-ProRule" id="PRU00023"/>
    </source>
</evidence>
<evidence type="ECO:0000256" key="4">
    <source>
        <dbReference type="SAM" id="Phobius"/>
    </source>
</evidence>
<dbReference type="InterPro" id="IPR036770">
    <property type="entry name" value="Ankyrin_rpt-contain_sf"/>
</dbReference>
<evidence type="ECO:0000256" key="2">
    <source>
        <dbReference type="ARBA" id="ARBA00023043"/>
    </source>
</evidence>
<accession>A0AA36HUX6</accession>
<keyword evidence="4" id="KW-1133">Transmembrane helix</keyword>
<name>A0AA36HUX6_9DINO</name>
<evidence type="ECO:0000313" key="6">
    <source>
        <dbReference type="Proteomes" id="UP001178507"/>
    </source>
</evidence>
<comment type="caution">
    <text evidence="5">The sequence shown here is derived from an EMBL/GenBank/DDBJ whole genome shotgun (WGS) entry which is preliminary data.</text>
</comment>
<evidence type="ECO:0000313" key="5">
    <source>
        <dbReference type="EMBL" id="CAJ1375814.1"/>
    </source>
</evidence>
<dbReference type="EMBL" id="CAUJNA010000342">
    <property type="protein sequence ID" value="CAJ1375814.1"/>
    <property type="molecule type" value="Genomic_DNA"/>
</dbReference>
<dbReference type="AlphaFoldDB" id="A0AA36HUX6"/>
<dbReference type="InterPro" id="IPR002110">
    <property type="entry name" value="Ankyrin_rpt"/>
</dbReference>
<feature type="repeat" description="ANK" evidence="3">
    <location>
        <begin position="136"/>
        <end position="168"/>
    </location>
</feature>
<evidence type="ECO:0000256" key="1">
    <source>
        <dbReference type="ARBA" id="ARBA00022737"/>
    </source>
</evidence>
<protein>
    <recommendedName>
        <fullName evidence="7">Palmitoyltransferase</fullName>
    </recommendedName>
</protein>
<keyword evidence="6" id="KW-1185">Reference proteome</keyword>
<dbReference type="Gene3D" id="1.25.40.20">
    <property type="entry name" value="Ankyrin repeat-containing domain"/>
    <property type="match status" value="2"/>
</dbReference>
<dbReference type="PROSITE" id="PS50088">
    <property type="entry name" value="ANK_REPEAT"/>
    <property type="match status" value="3"/>
</dbReference>
<reference evidence="5" key="1">
    <citation type="submission" date="2023-08" db="EMBL/GenBank/DDBJ databases">
        <authorList>
            <person name="Chen Y."/>
            <person name="Shah S."/>
            <person name="Dougan E. K."/>
            <person name="Thang M."/>
            <person name="Chan C."/>
        </authorList>
    </citation>
    <scope>NUCLEOTIDE SEQUENCE</scope>
</reference>